<reference evidence="4 5" key="1">
    <citation type="submission" date="2020-01" db="EMBL/GenBank/DDBJ databases">
        <title>Patterns of diversity and host range of bacteriophage communities associated with bean-nodulatin bacteria.</title>
        <authorList>
            <person name="Vann Cauwenberghe J."/>
            <person name="Santamaria R.I."/>
            <person name="Bustos P."/>
            <person name="Juarez S."/>
            <person name="Gonzalez V."/>
        </authorList>
    </citation>
    <scope>NUCLEOTIDE SEQUENCE [LARGE SCALE GENOMIC DNA]</scope>
    <source>
        <strain evidence="5">RHph</strain>
    </source>
</reference>
<sequence>MSDISIAEQLKGQKVEKDAERYLKQYRTFVESLESKSVLSKVRSITAQDVYALGKQLESFEVYKALCEEDGTLAQLGKIPNVAFDVITVAYGTSPLSAIASVQPIDEERGTVYYKNVIAQTTRGNVTAGQMIAGATDIEQVAPQGFAGDRLTMAPVVTVDAQLAYNITISNPPIRPGSLTVETTVSGLPASIDDGLGNILGRGISGTVNYTTGAVVLNFAANPTAGKNIVLTFATDFEASTDIPKILFKLDTKSVNARVFALKDTIGLEQSYALRRRFGMIAEDEVATDLVSAINAETVNTGIAQLAAKAIGNVNWSKTAPDGVSYFEHKQSLKDQLSVAEANILSVAGRGTVNVMIAGRNAAAIIQTLPGFVKISDGSTIGPHIFGTLDGMTVVRVPNGNVLNADTILCMYNAVSPFESALVYAPYMPLVVTSALPGGVNPLINQRAAAVWAAIDVLVPNFITKITITA</sequence>
<comment type="subcellular location">
    <subcellularLocation>
        <location evidence="1">Virion</location>
    </subcellularLocation>
</comment>
<keyword evidence="5" id="KW-1185">Reference proteome</keyword>
<evidence type="ECO:0000313" key="4">
    <source>
        <dbReference type="EMBL" id="QIG72916.1"/>
    </source>
</evidence>
<proteinExistence type="predicted"/>
<organism evidence="4 5">
    <name type="scientific">Rhizobium phage RHph_Y65</name>
    <dbReference type="NCBI Taxonomy" id="2509785"/>
    <lineage>
        <taxon>Viruses</taxon>
        <taxon>Duplodnaviria</taxon>
        <taxon>Heunggongvirae</taxon>
        <taxon>Uroviricota</taxon>
        <taxon>Caudoviricetes</taxon>
        <taxon>Kleczkowskaviridae</taxon>
        <taxon>Cuauhnahuacvirus</taxon>
        <taxon>Cuauhnahuacvirus Y65</taxon>
    </lineage>
</organism>
<evidence type="ECO:0000256" key="3">
    <source>
        <dbReference type="ARBA" id="ARBA00022844"/>
    </source>
</evidence>
<accession>A0A7S5RCE1</accession>
<protein>
    <submittedName>
        <fullName evidence="4">Major capsid protein</fullName>
    </submittedName>
</protein>
<keyword evidence="3" id="KW-0946">Virion</keyword>
<evidence type="ECO:0000313" key="5">
    <source>
        <dbReference type="Proteomes" id="UP000655883"/>
    </source>
</evidence>
<dbReference type="InterPro" id="IPR010762">
    <property type="entry name" value="Gp23/Gp24_T4-like"/>
</dbReference>
<dbReference type="Proteomes" id="UP000655883">
    <property type="component" value="Segment"/>
</dbReference>
<dbReference type="EMBL" id="MN988525">
    <property type="protein sequence ID" value="QIG72916.1"/>
    <property type="molecule type" value="Genomic_DNA"/>
</dbReference>
<keyword evidence="2" id="KW-0167">Capsid protein</keyword>
<dbReference type="Pfam" id="PF07068">
    <property type="entry name" value="Gp23"/>
    <property type="match status" value="1"/>
</dbReference>
<evidence type="ECO:0000256" key="1">
    <source>
        <dbReference type="ARBA" id="ARBA00004328"/>
    </source>
</evidence>
<name>A0A7S5RCE1_9CAUD</name>
<evidence type="ECO:0000256" key="2">
    <source>
        <dbReference type="ARBA" id="ARBA00022561"/>
    </source>
</evidence>
<dbReference type="GO" id="GO:0019028">
    <property type="term" value="C:viral capsid"/>
    <property type="evidence" value="ECO:0007669"/>
    <property type="project" value="UniProtKB-KW"/>
</dbReference>
<gene>
    <name evidence="4" type="ORF">EVB97_378</name>
</gene>